<dbReference type="Gene3D" id="2.60.40.60">
    <property type="entry name" value="Cadherins"/>
    <property type="match status" value="1"/>
</dbReference>
<comment type="subcellular location">
    <subcellularLocation>
        <location evidence="1">Membrane</location>
    </subcellularLocation>
</comment>
<comment type="caution">
    <text evidence="5">The sequence shown here is derived from an EMBL/GenBank/DDBJ whole genome shotgun (WGS) entry which is preliminary data.</text>
</comment>
<dbReference type="PANTHER" id="PTHR24028">
    <property type="entry name" value="CADHERIN-87A"/>
    <property type="match status" value="1"/>
</dbReference>
<dbReference type="InterPro" id="IPR050174">
    <property type="entry name" value="Protocadherin/Cadherin-CA"/>
</dbReference>
<keyword evidence="3" id="KW-0325">Glycoprotein</keyword>
<keyword evidence="2" id="KW-0472">Membrane</keyword>
<dbReference type="SUPFAM" id="SSF49313">
    <property type="entry name" value="Cadherin-like"/>
    <property type="match status" value="1"/>
</dbReference>
<evidence type="ECO:0000313" key="6">
    <source>
        <dbReference type="Proteomes" id="UP000534426"/>
    </source>
</evidence>
<dbReference type="Pfam" id="PF08266">
    <property type="entry name" value="Cadherin_2"/>
    <property type="match status" value="1"/>
</dbReference>
<accession>A0A7K4M3A4</accession>
<dbReference type="InterPro" id="IPR013164">
    <property type="entry name" value="Cadherin_N"/>
</dbReference>
<dbReference type="InterPro" id="IPR015919">
    <property type="entry name" value="Cadherin-like_sf"/>
</dbReference>
<feature type="non-terminal residue" evidence="5">
    <location>
        <position position="1"/>
    </location>
</feature>
<feature type="non-terminal residue" evidence="5">
    <location>
        <position position="67"/>
    </location>
</feature>
<evidence type="ECO:0000256" key="1">
    <source>
        <dbReference type="ARBA" id="ARBA00004370"/>
    </source>
</evidence>
<feature type="domain" description="Cadherin N-terminal" evidence="4">
    <location>
        <begin position="1"/>
        <end position="64"/>
    </location>
</feature>
<proteinExistence type="predicted"/>
<evidence type="ECO:0000256" key="3">
    <source>
        <dbReference type="ARBA" id="ARBA00023180"/>
    </source>
</evidence>
<dbReference type="CDD" id="cd11304">
    <property type="entry name" value="Cadherin_repeat"/>
    <property type="match status" value="1"/>
</dbReference>
<dbReference type="PANTHER" id="PTHR24028:SF234">
    <property type="entry name" value="PROTOCADHERIN GAMMA-A3"/>
    <property type="match status" value="1"/>
</dbReference>
<sequence>VAKDLGLDLSALRDRGARVVSEGRRQYFSLHEKTGHLVVAERIDREQVCRLMENCVQHCEVLLEGKM</sequence>
<dbReference type="Proteomes" id="UP000534426">
    <property type="component" value="Unassembled WGS sequence"/>
</dbReference>
<dbReference type="AlphaFoldDB" id="A0A7K4M3A4"/>
<dbReference type="GO" id="GO:0005509">
    <property type="term" value="F:calcium ion binding"/>
    <property type="evidence" value="ECO:0007669"/>
    <property type="project" value="InterPro"/>
</dbReference>
<evidence type="ECO:0000256" key="2">
    <source>
        <dbReference type="ARBA" id="ARBA00023136"/>
    </source>
</evidence>
<dbReference type="EMBL" id="VWPW01030516">
    <property type="protein sequence ID" value="NWJ10679.1"/>
    <property type="molecule type" value="Genomic_DNA"/>
</dbReference>
<evidence type="ECO:0000313" key="5">
    <source>
        <dbReference type="EMBL" id="NWJ10679.1"/>
    </source>
</evidence>
<dbReference type="GO" id="GO:0007155">
    <property type="term" value="P:cell adhesion"/>
    <property type="evidence" value="ECO:0007669"/>
    <property type="project" value="TreeGrafter"/>
</dbReference>
<organism evidence="5 6">
    <name type="scientific">Crypturellus undulatus</name>
    <dbReference type="NCBI Taxonomy" id="48396"/>
    <lineage>
        <taxon>Eukaryota</taxon>
        <taxon>Metazoa</taxon>
        <taxon>Chordata</taxon>
        <taxon>Craniata</taxon>
        <taxon>Vertebrata</taxon>
        <taxon>Euteleostomi</taxon>
        <taxon>Archelosauria</taxon>
        <taxon>Archosauria</taxon>
        <taxon>Dinosauria</taxon>
        <taxon>Saurischia</taxon>
        <taxon>Theropoda</taxon>
        <taxon>Coelurosauria</taxon>
        <taxon>Aves</taxon>
        <taxon>Palaeognathae</taxon>
        <taxon>Tinamiformes</taxon>
        <taxon>Tinamidae</taxon>
        <taxon>Crypturellus</taxon>
    </lineage>
</organism>
<reference evidence="5 6" key="1">
    <citation type="submission" date="2019-09" db="EMBL/GenBank/DDBJ databases">
        <title>Bird 10,000 Genomes (B10K) Project - Family phase.</title>
        <authorList>
            <person name="Zhang G."/>
        </authorList>
    </citation>
    <scope>NUCLEOTIDE SEQUENCE [LARGE SCALE GENOMIC DNA]</scope>
    <source>
        <strain evidence="5">B10K-MSB-37135</strain>
        <tissue evidence="5">Heart</tissue>
    </source>
</reference>
<evidence type="ECO:0000259" key="4">
    <source>
        <dbReference type="Pfam" id="PF08266"/>
    </source>
</evidence>
<dbReference type="GO" id="GO:0005886">
    <property type="term" value="C:plasma membrane"/>
    <property type="evidence" value="ECO:0007669"/>
    <property type="project" value="TreeGrafter"/>
</dbReference>
<gene>
    <name evidence="5" type="primary">Pcdhb1_3</name>
    <name evidence="5" type="ORF">CRYUND_R15005</name>
</gene>
<keyword evidence="6" id="KW-1185">Reference proteome</keyword>
<name>A0A7K4M3A4_9AVES</name>
<protein>
    <submittedName>
        <fullName evidence="5">PCDB1 protein</fullName>
    </submittedName>
</protein>